<evidence type="ECO:0000256" key="1">
    <source>
        <dbReference type="ARBA" id="ARBA00022723"/>
    </source>
</evidence>
<protein>
    <submittedName>
        <fullName evidence="8">Uncharacterized protein</fullName>
    </submittedName>
</protein>
<evidence type="ECO:0000313" key="8">
    <source>
        <dbReference type="EMBL" id="CAH3188231.1"/>
    </source>
</evidence>
<feature type="domain" description="F5/8 type C" evidence="5">
    <location>
        <begin position="388"/>
        <end position="529"/>
    </location>
</feature>
<evidence type="ECO:0000259" key="7">
    <source>
        <dbReference type="PROSITE" id="PS50853"/>
    </source>
</evidence>
<reference evidence="8 9" key="1">
    <citation type="submission" date="2022-05" db="EMBL/GenBank/DDBJ databases">
        <authorList>
            <consortium name="Genoscope - CEA"/>
            <person name="William W."/>
        </authorList>
    </citation>
    <scope>NUCLEOTIDE SEQUENCE [LARGE SCALE GENOMIC DNA]</scope>
</reference>
<feature type="compositionally biased region" description="Polar residues" evidence="4">
    <location>
        <begin position="1028"/>
        <end position="1038"/>
    </location>
</feature>
<dbReference type="InterPro" id="IPR006585">
    <property type="entry name" value="FTP1"/>
</dbReference>
<feature type="domain" description="Fibronectin type-III" evidence="7">
    <location>
        <begin position="643"/>
        <end position="737"/>
    </location>
</feature>
<dbReference type="Pfam" id="PF00041">
    <property type="entry name" value="fn3"/>
    <property type="match status" value="1"/>
</dbReference>
<dbReference type="InterPro" id="IPR036179">
    <property type="entry name" value="Ig-like_dom_sf"/>
</dbReference>
<evidence type="ECO:0000256" key="3">
    <source>
        <dbReference type="ARBA" id="ARBA00023157"/>
    </source>
</evidence>
<keyword evidence="3" id="KW-1015">Disulfide bond</keyword>
<evidence type="ECO:0000259" key="5">
    <source>
        <dbReference type="PROSITE" id="PS50022"/>
    </source>
</evidence>
<keyword evidence="1" id="KW-0479">Metal-binding</keyword>
<dbReference type="InterPro" id="IPR007110">
    <property type="entry name" value="Ig-like_dom"/>
</dbReference>
<dbReference type="PROSITE" id="PS50853">
    <property type="entry name" value="FN3"/>
    <property type="match status" value="3"/>
</dbReference>
<dbReference type="InterPro" id="IPR003961">
    <property type="entry name" value="FN3_dom"/>
</dbReference>
<dbReference type="SUPFAM" id="SSF49265">
    <property type="entry name" value="Fibronectin type III"/>
    <property type="match status" value="3"/>
</dbReference>
<dbReference type="PANTHER" id="PTHR24543">
    <property type="entry name" value="MULTICOPPER OXIDASE-RELATED"/>
    <property type="match status" value="1"/>
</dbReference>
<dbReference type="PROSITE" id="PS50835">
    <property type="entry name" value="IG_LIKE"/>
    <property type="match status" value="1"/>
</dbReference>
<dbReference type="InterPro" id="IPR008979">
    <property type="entry name" value="Galactose-bd-like_sf"/>
</dbReference>
<name>A0ABN8SC11_9CNID</name>
<dbReference type="Gene3D" id="2.60.120.260">
    <property type="entry name" value="Galactose-binding domain-like"/>
    <property type="match status" value="3"/>
</dbReference>
<evidence type="ECO:0000259" key="6">
    <source>
        <dbReference type="PROSITE" id="PS50835"/>
    </source>
</evidence>
<dbReference type="SUPFAM" id="SSF48726">
    <property type="entry name" value="Immunoglobulin"/>
    <property type="match status" value="1"/>
</dbReference>
<sequence>MSYPASNAVDGDRGTNVEKCTHTLRENTAWWRVDLGQVEPVAEVNIVNRNVRGNRLNGAEIRVGNETANGGANNHLCANNIHIPDGGSKTYFCSPKAYGRYLYIRLPGRDMWLTLCEVEVYSYLKTKSKSAFLSSCLFCRYMHDACVSCKVSNDPLEISNTFHDYFSWVGENLASRAPRSSRNFTEYWSPYYNPSSFFFDPVSPAEIEPLAICGRGWQNDECKNNVYIWWVYALLTYGCAFNPVGVSANNDISKQRFSASSSLSGRSPSDGQLEGSNAWIPANNDNNAFLQIDLGSLYFVCAVATQGNPNNDHWTKTYKIKTSLDNVWRTFYSEGGSEKTFTGNNDRNSIVRNELSVPLAAKFIRFYPVTFQRRKALRVEVYGSKQGCFESFKNERFQTTRDFTITASSELSGHIASYSRLYGTDGWCSSSVSLPQYLQADFGQIVTVTGVATQGNAGGDNWVTNYLIRYGYDGKTWISYETGQHLTGNSDKSTIVVHWFAPPFAAQYVRIFPKTYTGAICMRMDLFGCKDYQVSLALNINLDDVRLIADPSESVTLTCVGSYSPRQPSGYSWRKDGTRLSDTTSSLTIPYNSASYIYSNSCVRKLESPSEVQCNSTYQCSASLSGIQSRHFTTANVIVSLNKPGQLVVQVNPSDVNARSALITWSYSPGGDEMPVTAYNLEYRNSSSIDDIPLGLVLSKRIFYLKPYTAYSVRLIATSVLGKGLWSDFQNFTTKTAKPEVDVQIVSVTSPTSQSIYVKWQTPSTTNLNGPLRGYSIEYMEAGKSSSKVNVSGSTSSHTLENLKKWTVYFIKMAVSNGDFLGPPGPEKQVRTLEDAPSKPLNLLFTFQKPSEIAMPRMTVHWQQPAEPSGIIRKYRLVFTYTIDGRQTTITSETNNQTFSYSLDVFGGIQYSVEIWAETVKPGPTLTGAKQVPEYKPSALPQNITSEKMNKTTYKISWNLAFEVNQTTLSITRTARSASTSSVLQNTSDTFIVLTGLSTCSVYKVEVRAYTSAGPGVFGRLNRDIATSVPSEPTNVKTENPGKRNKTLRWG</sequence>
<dbReference type="CDD" id="cd00057">
    <property type="entry name" value="FA58C"/>
    <property type="match status" value="2"/>
</dbReference>
<dbReference type="PROSITE" id="PS50022">
    <property type="entry name" value="FA58C_3"/>
    <property type="match status" value="2"/>
</dbReference>
<feature type="region of interest" description="Disordered" evidence="4">
    <location>
        <begin position="1027"/>
        <end position="1051"/>
    </location>
</feature>
<gene>
    <name evidence="8" type="ORF">PEVE_00018243</name>
</gene>
<evidence type="ECO:0000256" key="4">
    <source>
        <dbReference type="SAM" id="MobiDB-lite"/>
    </source>
</evidence>
<feature type="domain" description="Fibronectin type-III" evidence="7">
    <location>
        <begin position="940"/>
        <end position="1041"/>
    </location>
</feature>
<evidence type="ECO:0000256" key="2">
    <source>
        <dbReference type="ARBA" id="ARBA00022837"/>
    </source>
</evidence>
<dbReference type="InterPro" id="IPR036116">
    <property type="entry name" value="FN3_sf"/>
</dbReference>
<feature type="domain" description="Ig-like" evidence="6">
    <location>
        <begin position="552"/>
        <end position="640"/>
    </location>
</feature>
<dbReference type="InterPro" id="IPR013783">
    <property type="entry name" value="Ig-like_fold"/>
</dbReference>
<feature type="domain" description="Fibronectin type-III" evidence="7">
    <location>
        <begin position="739"/>
        <end position="835"/>
    </location>
</feature>
<dbReference type="Gene3D" id="2.60.40.10">
    <property type="entry name" value="Immunoglobulins"/>
    <property type="match status" value="5"/>
</dbReference>
<dbReference type="SMART" id="SM00060">
    <property type="entry name" value="FN3"/>
    <property type="match status" value="4"/>
</dbReference>
<accession>A0ABN8SC11</accession>
<keyword evidence="9" id="KW-1185">Reference proteome</keyword>
<evidence type="ECO:0000313" key="9">
    <source>
        <dbReference type="Proteomes" id="UP001159427"/>
    </source>
</evidence>
<comment type="caution">
    <text evidence="8">The sequence shown here is derived from an EMBL/GenBank/DDBJ whole genome shotgun (WGS) entry which is preliminary data.</text>
</comment>
<dbReference type="SMART" id="SM00231">
    <property type="entry name" value="FA58C"/>
    <property type="match status" value="2"/>
</dbReference>
<dbReference type="PROSITE" id="PS01285">
    <property type="entry name" value="FA58C_1"/>
    <property type="match status" value="2"/>
</dbReference>
<feature type="domain" description="F5/8 type C" evidence="5">
    <location>
        <begin position="239"/>
        <end position="384"/>
    </location>
</feature>
<organism evidence="8 9">
    <name type="scientific">Porites evermanni</name>
    <dbReference type="NCBI Taxonomy" id="104178"/>
    <lineage>
        <taxon>Eukaryota</taxon>
        <taxon>Metazoa</taxon>
        <taxon>Cnidaria</taxon>
        <taxon>Anthozoa</taxon>
        <taxon>Hexacorallia</taxon>
        <taxon>Scleractinia</taxon>
        <taxon>Fungiina</taxon>
        <taxon>Poritidae</taxon>
        <taxon>Porites</taxon>
    </lineage>
</organism>
<dbReference type="Proteomes" id="UP001159427">
    <property type="component" value="Unassembled WGS sequence"/>
</dbReference>
<dbReference type="CDD" id="cd00063">
    <property type="entry name" value="FN3"/>
    <property type="match status" value="4"/>
</dbReference>
<dbReference type="Pfam" id="PF22633">
    <property type="entry name" value="F5_F8_type_C_2"/>
    <property type="match status" value="1"/>
</dbReference>
<dbReference type="InterPro" id="IPR000421">
    <property type="entry name" value="FA58C"/>
</dbReference>
<keyword evidence="2" id="KW-0106">Calcium</keyword>
<dbReference type="SMART" id="SM00607">
    <property type="entry name" value="FTP"/>
    <property type="match status" value="1"/>
</dbReference>
<proteinExistence type="predicted"/>
<dbReference type="SUPFAM" id="SSF49785">
    <property type="entry name" value="Galactose-binding domain-like"/>
    <property type="match status" value="3"/>
</dbReference>
<dbReference type="EMBL" id="CALNXI010002489">
    <property type="protein sequence ID" value="CAH3188231.1"/>
    <property type="molecule type" value="Genomic_DNA"/>
</dbReference>
<dbReference type="Pfam" id="PF00754">
    <property type="entry name" value="F5_F8_type_C"/>
    <property type="match status" value="2"/>
</dbReference>